<dbReference type="SUPFAM" id="SSF52540">
    <property type="entry name" value="P-loop containing nucleoside triphosphate hydrolases"/>
    <property type="match status" value="1"/>
</dbReference>
<evidence type="ECO:0000256" key="1">
    <source>
        <dbReference type="ARBA" id="ARBA00022448"/>
    </source>
</evidence>
<gene>
    <name evidence="3" type="ORF">AJ78_08210</name>
</gene>
<dbReference type="PANTHER" id="PTHR19241">
    <property type="entry name" value="ATP-BINDING CASSETTE TRANSPORTER"/>
    <property type="match status" value="1"/>
</dbReference>
<dbReference type="OrthoDB" id="4501769at2759"/>
<feature type="non-terminal residue" evidence="3">
    <location>
        <position position="183"/>
    </location>
</feature>
<keyword evidence="4" id="KW-1185">Reference proteome</keyword>
<keyword evidence="1" id="KW-0813">Transport</keyword>
<reference evidence="3 4" key="1">
    <citation type="submission" date="2015-07" db="EMBL/GenBank/DDBJ databases">
        <title>Emmonsia species relationships and genome sequence.</title>
        <authorList>
            <consortium name="The Broad Institute Genomics Platform"/>
            <person name="Cuomo C.A."/>
            <person name="Munoz J.F."/>
            <person name="Imamovic A."/>
            <person name="Priest M.E."/>
            <person name="Young S."/>
            <person name="Clay O.K."/>
            <person name="McEwen J.G."/>
        </authorList>
    </citation>
    <scope>NUCLEOTIDE SEQUENCE [LARGE SCALE GENOMIC DNA]</scope>
    <source>
        <strain evidence="3 4">UAMH 9510</strain>
    </source>
</reference>
<dbReference type="AlphaFoldDB" id="A0A1J9P3E2"/>
<evidence type="ECO:0000313" key="3">
    <source>
        <dbReference type="EMBL" id="OJD10896.1"/>
    </source>
</evidence>
<organism evidence="3 4">
    <name type="scientific">Emergomyces pasteurianus Ep9510</name>
    <dbReference type="NCBI Taxonomy" id="1447872"/>
    <lineage>
        <taxon>Eukaryota</taxon>
        <taxon>Fungi</taxon>
        <taxon>Dikarya</taxon>
        <taxon>Ascomycota</taxon>
        <taxon>Pezizomycotina</taxon>
        <taxon>Eurotiomycetes</taxon>
        <taxon>Eurotiomycetidae</taxon>
        <taxon>Onygenales</taxon>
        <taxon>Ajellomycetaceae</taxon>
        <taxon>Emergomyces</taxon>
    </lineage>
</organism>
<sequence length="183" mass="19686">MANSQPDDATIDSPATAYGSLDDDLGSLARRLTKASDTIGQELQAYNPELGSHLDPKSPTFNAREWVKALIRLSEVDPQTAPSRFLGVAFKKLSAYGWTTGIESQPTVSNLVTSTLTSLASLIGASRRGKRIDILRDFEGVVEQGELLLVLGPPGSGCSTFLKTLASETSGFQLSDESYLNYR</sequence>
<dbReference type="EMBL" id="LGRN01000665">
    <property type="protein sequence ID" value="OJD10896.1"/>
    <property type="molecule type" value="Genomic_DNA"/>
</dbReference>
<accession>A0A1J9P3E2</accession>
<dbReference type="Gene3D" id="3.40.50.300">
    <property type="entry name" value="P-loop containing nucleotide triphosphate hydrolases"/>
    <property type="match status" value="1"/>
</dbReference>
<evidence type="ECO:0000259" key="2">
    <source>
        <dbReference type="Pfam" id="PF14510"/>
    </source>
</evidence>
<protein>
    <recommendedName>
        <fullName evidence="2">Pleiotropic ABC efflux transporter N-terminal domain-containing protein</fullName>
    </recommendedName>
</protein>
<feature type="domain" description="Pleiotropic ABC efflux transporter N-terminal" evidence="2">
    <location>
        <begin position="28"/>
        <end position="111"/>
    </location>
</feature>
<dbReference type="InterPro" id="IPR027417">
    <property type="entry name" value="P-loop_NTPase"/>
</dbReference>
<dbReference type="VEuPathDB" id="FungiDB:AJ78_08210"/>
<dbReference type="Pfam" id="PF14510">
    <property type="entry name" value="ABC_trans_N"/>
    <property type="match status" value="1"/>
</dbReference>
<proteinExistence type="predicted"/>
<dbReference type="STRING" id="1447872.A0A1J9P3E2"/>
<name>A0A1J9P3E2_9EURO</name>
<evidence type="ECO:0000313" key="4">
    <source>
        <dbReference type="Proteomes" id="UP000182235"/>
    </source>
</evidence>
<dbReference type="Proteomes" id="UP000182235">
    <property type="component" value="Unassembled WGS sequence"/>
</dbReference>
<comment type="caution">
    <text evidence="3">The sequence shown here is derived from an EMBL/GenBank/DDBJ whole genome shotgun (WGS) entry which is preliminary data.</text>
</comment>
<dbReference type="InterPro" id="IPR029481">
    <property type="entry name" value="ABC_trans_N"/>
</dbReference>